<dbReference type="AlphaFoldDB" id="A0A8H7RWZ9"/>
<keyword evidence="8" id="KW-1185">Reference proteome</keyword>
<dbReference type="EMBL" id="JAEPRB010000303">
    <property type="protein sequence ID" value="KAG2217378.1"/>
    <property type="molecule type" value="Genomic_DNA"/>
</dbReference>
<accession>A0A8H7RWZ9</accession>
<dbReference type="PROSITE" id="PS51891">
    <property type="entry name" value="CENP_V_GFA"/>
    <property type="match status" value="1"/>
</dbReference>
<keyword evidence="5" id="KW-1133">Transmembrane helix</keyword>
<dbReference type="PANTHER" id="PTHR33337">
    <property type="entry name" value="GFA DOMAIN-CONTAINING PROTEIN"/>
    <property type="match status" value="1"/>
</dbReference>
<keyword evidence="4" id="KW-0456">Lyase</keyword>
<keyword evidence="5" id="KW-0472">Membrane</keyword>
<gene>
    <name evidence="7" type="ORF">INT45_007388</name>
</gene>
<evidence type="ECO:0000256" key="4">
    <source>
        <dbReference type="ARBA" id="ARBA00023239"/>
    </source>
</evidence>
<proteinExistence type="inferred from homology"/>
<dbReference type="GO" id="GO:0046872">
    <property type="term" value="F:metal ion binding"/>
    <property type="evidence" value="ECO:0007669"/>
    <property type="project" value="UniProtKB-KW"/>
</dbReference>
<name>A0A8H7RWZ9_9FUNG</name>
<sequence>MELKGSCHCEKVKFSFLSHTPSPFLRCYCSICRKCQGGGGYAINIMGVVNIYIYIYIFLLNQKSYINIREYRALRDKKSGELCGNKRYFCGECGSHLYAYCEEYADSIYPMACAIDTPLPFVEYKDIYHIMLNKDSKANWVIAPEMNSEKHAFSDYPDISLEDWHKKNNRYV</sequence>
<dbReference type="SUPFAM" id="SSF51316">
    <property type="entry name" value="Mss4-like"/>
    <property type="match status" value="1"/>
</dbReference>
<comment type="caution">
    <text evidence="7">The sequence shown here is derived from an EMBL/GenBank/DDBJ whole genome shotgun (WGS) entry which is preliminary data.</text>
</comment>
<dbReference type="InterPro" id="IPR011057">
    <property type="entry name" value="Mss4-like_sf"/>
</dbReference>
<reference evidence="7 8" key="1">
    <citation type="submission" date="2020-12" db="EMBL/GenBank/DDBJ databases">
        <title>Metabolic potential, ecology and presence of endohyphal bacteria is reflected in genomic diversity of Mucoromycotina.</title>
        <authorList>
            <person name="Muszewska A."/>
            <person name="Okrasinska A."/>
            <person name="Steczkiewicz K."/>
            <person name="Drgas O."/>
            <person name="Orlowska M."/>
            <person name="Perlinska-Lenart U."/>
            <person name="Aleksandrzak-Piekarczyk T."/>
            <person name="Szatraj K."/>
            <person name="Zielenkiewicz U."/>
            <person name="Pilsyk S."/>
            <person name="Malc E."/>
            <person name="Mieczkowski P."/>
            <person name="Kruszewska J.S."/>
            <person name="Biernat P."/>
            <person name="Pawlowska J."/>
        </authorList>
    </citation>
    <scope>NUCLEOTIDE SEQUENCE [LARGE SCALE GENOMIC DNA]</scope>
    <source>
        <strain evidence="7 8">CBS 142.35</strain>
    </source>
</reference>
<keyword evidence="5" id="KW-0812">Transmembrane</keyword>
<dbReference type="GO" id="GO:0016846">
    <property type="term" value="F:carbon-sulfur lyase activity"/>
    <property type="evidence" value="ECO:0007669"/>
    <property type="project" value="InterPro"/>
</dbReference>
<evidence type="ECO:0000256" key="5">
    <source>
        <dbReference type="SAM" id="Phobius"/>
    </source>
</evidence>
<keyword evidence="3" id="KW-0862">Zinc</keyword>
<evidence type="ECO:0000313" key="7">
    <source>
        <dbReference type="EMBL" id="KAG2217378.1"/>
    </source>
</evidence>
<dbReference type="Pfam" id="PF04828">
    <property type="entry name" value="GFA"/>
    <property type="match status" value="1"/>
</dbReference>
<evidence type="ECO:0000313" key="8">
    <source>
        <dbReference type="Proteomes" id="UP000646827"/>
    </source>
</evidence>
<dbReference type="Proteomes" id="UP000646827">
    <property type="component" value="Unassembled WGS sequence"/>
</dbReference>
<dbReference type="PANTHER" id="PTHR33337:SF44">
    <property type="entry name" value="DUF636 DOMAIN PROTEIN (AFU_ORTHOLOGUE AFUA_1G09754)"/>
    <property type="match status" value="1"/>
</dbReference>
<dbReference type="Gene3D" id="2.170.150.70">
    <property type="match status" value="1"/>
</dbReference>
<keyword evidence="2" id="KW-0479">Metal-binding</keyword>
<organism evidence="7 8">
    <name type="scientific">Circinella minor</name>
    <dbReference type="NCBI Taxonomy" id="1195481"/>
    <lineage>
        <taxon>Eukaryota</taxon>
        <taxon>Fungi</taxon>
        <taxon>Fungi incertae sedis</taxon>
        <taxon>Mucoromycota</taxon>
        <taxon>Mucoromycotina</taxon>
        <taxon>Mucoromycetes</taxon>
        <taxon>Mucorales</taxon>
        <taxon>Lichtheimiaceae</taxon>
        <taxon>Circinella</taxon>
    </lineage>
</organism>
<feature type="transmembrane region" description="Helical" evidence="5">
    <location>
        <begin position="41"/>
        <end position="60"/>
    </location>
</feature>
<evidence type="ECO:0000256" key="1">
    <source>
        <dbReference type="ARBA" id="ARBA00005495"/>
    </source>
</evidence>
<feature type="domain" description="CENP-V/GFA" evidence="6">
    <location>
        <begin position="3"/>
        <end position="141"/>
    </location>
</feature>
<evidence type="ECO:0000259" key="6">
    <source>
        <dbReference type="PROSITE" id="PS51891"/>
    </source>
</evidence>
<comment type="similarity">
    <text evidence="1">Belongs to the Gfa family.</text>
</comment>
<protein>
    <recommendedName>
        <fullName evidence="6">CENP-V/GFA domain-containing protein</fullName>
    </recommendedName>
</protein>
<evidence type="ECO:0000256" key="3">
    <source>
        <dbReference type="ARBA" id="ARBA00022833"/>
    </source>
</evidence>
<evidence type="ECO:0000256" key="2">
    <source>
        <dbReference type="ARBA" id="ARBA00022723"/>
    </source>
</evidence>
<dbReference type="OrthoDB" id="406544at2759"/>
<dbReference type="InterPro" id="IPR006913">
    <property type="entry name" value="CENP-V/GFA"/>
</dbReference>